<accession>A0A419F316</accession>
<dbReference type="GO" id="GO:0032259">
    <property type="term" value="P:methylation"/>
    <property type="evidence" value="ECO:0007669"/>
    <property type="project" value="UniProtKB-KW"/>
</dbReference>
<dbReference type="Gene3D" id="3.40.50.150">
    <property type="entry name" value="Vaccinia Virus protein VP39"/>
    <property type="match status" value="1"/>
</dbReference>
<dbReference type="Proteomes" id="UP000285961">
    <property type="component" value="Unassembled WGS sequence"/>
</dbReference>
<keyword evidence="2" id="KW-0489">Methyltransferase</keyword>
<evidence type="ECO:0000259" key="1">
    <source>
        <dbReference type="Pfam" id="PF08241"/>
    </source>
</evidence>
<sequence>MELTGIPERAHPEHEGFARRWLKFSPSRKCLYERYRFCNRYIRRKVVLDIPCGVGWGTSLLRGAKRTYGMDICREAVRYACVHFRKCARYGIGSMEFLPFKDNSFDVVICLEGMEHVELEICRRFIEEVRRVLTPYGLLIATVPLLSEGKHSGNPFHIHEFEKQEAEQMLCEAFRKKYLEEFDGPGAREIRFVGENRKSGGPLT</sequence>
<dbReference type="InterPro" id="IPR013216">
    <property type="entry name" value="Methyltransf_11"/>
</dbReference>
<protein>
    <submittedName>
        <fullName evidence="2">Class I SAM-dependent methyltransferase</fullName>
    </submittedName>
</protein>
<dbReference type="GO" id="GO:0008757">
    <property type="term" value="F:S-adenosylmethionine-dependent methyltransferase activity"/>
    <property type="evidence" value="ECO:0007669"/>
    <property type="project" value="InterPro"/>
</dbReference>
<keyword evidence="2" id="KW-0808">Transferase</keyword>
<dbReference type="SUPFAM" id="SSF53335">
    <property type="entry name" value="S-adenosyl-L-methionine-dependent methyltransferases"/>
    <property type="match status" value="1"/>
</dbReference>
<dbReference type="AlphaFoldDB" id="A0A419F316"/>
<dbReference type="CDD" id="cd02440">
    <property type="entry name" value="AdoMet_MTases"/>
    <property type="match status" value="1"/>
</dbReference>
<gene>
    <name evidence="2" type="ORF">C4532_05250</name>
</gene>
<dbReference type="PANTHER" id="PTHR43464">
    <property type="entry name" value="METHYLTRANSFERASE"/>
    <property type="match status" value="1"/>
</dbReference>
<reference evidence="2 3" key="1">
    <citation type="journal article" date="2017" name="ISME J.">
        <title>Energy and carbon metabolisms in a deep terrestrial subsurface fluid microbial community.</title>
        <authorList>
            <person name="Momper L."/>
            <person name="Jungbluth S.P."/>
            <person name="Lee M.D."/>
            <person name="Amend J.P."/>
        </authorList>
    </citation>
    <scope>NUCLEOTIDE SEQUENCE [LARGE SCALE GENOMIC DNA]</scope>
    <source>
        <strain evidence="2">SURF_17</strain>
    </source>
</reference>
<dbReference type="EMBL" id="QZKI01000037">
    <property type="protein sequence ID" value="RJP72838.1"/>
    <property type="molecule type" value="Genomic_DNA"/>
</dbReference>
<feature type="domain" description="Methyltransferase type 11" evidence="1">
    <location>
        <begin position="48"/>
        <end position="140"/>
    </location>
</feature>
<dbReference type="InterPro" id="IPR029063">
    <property type="entry name" value="SAM-dependent_MTases_sf"/>
</dbReference>
<evidence type="ECO:0000313" key="3">
    <source>
        <dbReference type="Proteomes" id="UP000285961"/>
    </source>
</evidence>
<comment type="caution">
    <text evidence="2">The sequence shown here is derived from an EMBL/GenBank/DDBJ whole genome shotgun (WGS) entry which is preliminary data.</text>
</comment>
<dbReference type="Pfam" id="PF08241">
    <property type="entry name" value="Methyltransf_11"/>
    <property type="match status" value="1"/>
</dbReference>
<proteinExistence type="predicted"/>
<evidence type="ECO:0000313" key="2">
    <source>
        <dbReference type="EMBL" id="RJP72838.1"/>
    </source>
</evidence>
<name>A0A419F316_9BACT</name>
<organism evidence="2 3">
    <name type="scientific">Candidatus Abyssobacteria bacterium SURF_17</name>
    <dbReference type="NCBI Taxonomy" id="2093361"/>
    <lineage>
        <taxon>Bacteria</taxon>
        <taxon>Pseudomonadati</taxon>
        <taxon>Candidatus Hydrogenedentota</taxon>
        <taxon>Candidatus Abyssobacteria</taxon>
    </lineage>
</organism>